<name>A0A5B8MPW3_9CHLO</name>
<dbReference type="OrthoDB" id="40334at2759"/>
<accession>A0A5B8MPW3</accession>
<dbReference type="GO" id="GO:0009507">
    <property type="term" value="C:chloroplast"/>
    <property type="evidence" value="ECO:0007669"/>
    <property type="project" value="TreeGrafter"/>
</dbReference>
<dbReference type="PANTHER" id="PTHR28630:SF23">
    <property type="entry name" value="THIOREDOXIN SUPERFAMILY PROTEIN"/>
    <property type="match status" value="1"/>
</dbReference>
<feature type="compositionally biased region" description="Low complexity" evidence="1">
    <location>
        <begin position="17"/>
        <end position="27"/>
    </location>
</feature>
<evidence type="ECO:0000256" key="1">
    <source>
        <dbReference type="SAM" id="MobiDB-lite"/>
    </source>
</evidence>
<dbReference type="PANTHER" id="PTHR28630">
    <property type="match status" value="1"/>
</dbReference>
<proteinExistence type="predicted"/>
<evidence type="ECO:0000313" key="2">
    <source>
        <dbReference type="EMBL" id="QDZ21410.1"/>
    </source>
</evidence>
<sequence length="204" mass="21913">MGARSDVARGPRPRLPPSASSSSSPGRRGLACFAGARGSTSAEAKSKLFLALEPCDVYRTTGEKLRRDVKPRLDESGIKLLMVSIGSAASASEFAKGTEFPAENLFADETNNCYDALSFYSGLMRTFFDKSSLKSMQKRFSSDGAEDLKGVMKDYKMLPPKQNTQTLIQGGVICFDGTSDVFFHRDEGTGAHADFDKAIAALGA</sequence>
<dbReference type="EMBL" id="CP031038">
    <property type="protein sequence ID" value="QDZ21410.1"/>
    <property type="molecule type" value="Genomic_DNA"/>
</dbReference>
<protein>
    <submittedName>
        <fullName evidence="2">Uncharacterized protein</fullName>
    </submittedName>
</protein>
<gene>
    <name evidence="2" type="ORF">A3770_05p39280</name>
</gene>
<keyword evidence="3" id="KW-1185">Reference proteome</keyword>
<evidence type="ECO:0000313" key="3">
    <source>
        <dbReference type="Proteomes" id="UP000316726"/>
    </source>
</evidence>
<organism evidence="2 3">
    <name type="scientific">Chloropicon primus</name>
    <dbReference type="NCBI Taxonomy" id="1764295"/>
    <lineage>
        <taxon>Eukaryota</taxon>
        <taxon>Viridiplantae</taxon>
        <taxon>Chlorophyta</taxon>
        <taxon>Chloropicophyceae</taxon>
        <taxon>Chloropicales</taxon>
        <taxon>Chloropicaceae</taxon>
        <taxon>Chloropicon</taxon>
    </lineage>
</organism>
<dbReference type="InterPro" id="IPR032801">
    <property type="entry name" value="PXL2A/B/C"/>
</dbReference>
<dbReference type="AlphaFoldDB" id="A0A5B8MPW3"/>
<feature type="region of interest" description="Disordered" evidence="1">
    <location>
        <begin position="1"/>
        <end position="27"/>
    </location>
</feature>
<dbReference type="Pfam" id="PF13911">
    <property type="entry name" value="AhpC-TSA_2"/>
    <property type="match status" value="1"/>
</dbReference>
<dbReference type="Proteomes" id="UP000316726">
    <property type="component" value="Chromosome 5"/>
</dbReference>
<reference evidence="2 3" key="1">
    <citation type="submission" date="2018-07" db="EMBL/GenBank/DDBJ databases">
        <title>The complete nuclear genome of the prasinophyte Chloropicon primus (CCMP1205).</title>
        <authorList>
            <person name="Pombert J.-F."/>
            <person name="Otis C."/>
            <person name="Turmel M."/>
            <person name="Lemieux C."/>
        </authorList>
    </citation>
    <scope>NUCLEOTIDE SEQUENCE [LARGE SCALE GENOMIC DNA]</scope>
    <source>
        <strain evidence="2 3">CCMP1205</strain>
    </source>
</reference>